<protein>
    <submittedName>
        <fullName evidence="1">Uncharacterized protein</fullName>
    </submittedName>
</protein>
<evidence type="ECO:0000313" key="1">
    <source>
        <dbReference type="EMBL" id="MBB5913792.1"/>
    </source>
</evidence>
<dbReference type="AlphaFoldDB" id="A0A7W9PCT1"/>
<organism evidence="1 2">
    <name type="scientific">Nocardia transvalensis</name>
    <dbReference type="NCBI Taxonomy" id="37333"/>
    <lineage>
        <taxon>Bacteria</taxon>
        <taxon>Bacillati</taxon>
        <taxon>Actinomycetota</taxon>
        <taxon>Actinomycetes</taxon>
        <taxon>Mycobacteriales</taxon>
        <taxon>Nocardiaceae</taxon>
        <taxon>Nocardia</taxon>
    </lineage>
</organism>
<sequence>MSDGAIRSGIAAGDVPLPLATALRTRRAW</sequence>
<evidence type="ECO:0000313" key="2">
    <source>
        <dbReference type="Proteomes" id="UP000540412"/>
    </source>
</evidence>
<dbReference type="Proteomes" id="UP000540412">
    <property type="component" value="Unassembled WGS sequence"/>
</dbReference>
<proteinExistence type="predicted"/>
<gene>
    <name evidence="1" type="ORF">BJY24_002659</name>
</gene>
<name>A0A7W9PCT1_9NOCA</name>
<reference evidence="1 2" key="1">
    <citation type="submission" date="2020-08" db="EMBL/GenBank/DDBJ databases">
        <title>Sequencing the genomes of 1000 actinobacteria strains.</title>
        <authorList>
            <person name="Klenk H.-P."/>
        </authorList>
    </citation>
    <scope>NUCLEOTIDE SEQUENCE [LARGE SCALE GENOMIC DNA]</scope>
    <source>
        <strain evidence="1 2">DSM 43582</strain>
    </source>
</reference>
<comment type="caution">
    <text evidence="1">The sequence shown here is derived from an EMBL/GenBank/DDBJ whole genome shotgun (WGS) entry which is preliminary data.</text>
</comment>
<accession>A0A7W9PCT1</accession>
<keyword evidence="2" id="KW-1185">Reference proteome</keyword>
<dbReference type="EMBL" id="JACHIT010000001">
    <property type="protein sequence ID" value="MBB5913792.1"/>
    <property type="molecule type" value="Genomic_DNA"/>
</dbReference>